<proteinExistence type="predicted"/>
<feature type="transmembrane region" description="Helical" evidence="1">
    <location>
        <begin position="26"/>
        <end position="45"/>
    </location>
</feature>
<accession>A0A2P2J448</accession>
<reference evidence="2" key="1">
    <citation type="submission" date="2018-02" db="EMBL/GenBank/DDBJ databases">
        <title>Rhizophora mucronata_Transcriptome.</title>
        <authorList>
            <person name="Meera S.P."/>
            <person name="Sreeshan A."/>
            <person name="Augustine A."/>
        </authorList>
    </citation>
    <scope>NUCLEOTIDE SEQUENCE</scope>
    <source>
        <tissue evidence="2">Leaf</tissue>
    </source>
</reference>
<dbReference type="EMBL" id="GGEC01007775">
    <property type="protein sequence ID" value="MBW88258.1"/>
    <property type="molecule type" value="Transcribed_RNA"/>
</dbReference>
<keyword evidence="1" id="KW-1133">Transmembrane helix</keyword>
<keyword evidence="1" id="KW-0472">Membrane</keyword>
<name>A0A2P2J448_RHIMU</name>
<dbReference type="AlphaFoldDB" id="A0A2P2J448"/>
<evidence type="ECO:0000313" key="2">
    <source>
        <dbReference type="EMBL" id="MBW88258.1"/>
    </source>
</evidence>
<organism evidence="2">
    <name type="scientific">Rhizophora mucronata</name>
    <name type="common">Asiatic mangrove</name>
    <dbReference type="NCBI Taxonomy" id="61149"/>
    <lineage>
        <taxon>Eukaryota</taxon>
        <taxon>Viridiplantae</taxon>
        <taxon>Streptophyta</taxon>
        <taxon>Embryophyta</taxon>
        <taxon>Tracheophyta</taxon>
        <taxon>Spermatophyta</taxon>
        <taxon>Magnoliopsida</taxon>
        <taxon>eudicotyledons</taxon>
        <taxon>Gunneridae</taxon>
        <taxon>Pentapetalae</taxon>
        <taxon>rosids</taxon>
        <taxon>fabids</taxon>
        <taxon>Malpighiales</taxon>
        <taxon>Rhizophoraceae</taxon>
        <taxon>Rhizophora</taxon>
    </lineage>
</organism>
<keyword evidence="1" id="KW-0812">Transmembrane</keyword>
<protein>
    <submittedName>
        <fullName evidence="2">Uncharacterized protein</fullName>
    </submittedName>
</protein>
<evidence type="ECO:0000256" key="1">
    <source>
        <dbReference type="SAM" id="Phobius"/>
    </source>
</evidence>
<sequence>MLMLCGFSSPVNLVLNSVFFVLPPLFLKWVFSVFFGSCFALFCLWKKKKKKRAHTGFWYSLS</sequence>